<protein>
    <submittedName>
        <fullName evidence="2">Uncharacterized protein</fullName>
    </submittedName>
</protein>
<dbReference type="KEGG" id="amus:LMH87_003139"/>
<organism evidence="2 3">
    <name type="scientific">Akanthomyces muscarius</name>
    <name type="common">Entomopathogenic fungus</name>
    <name type="synonym">Lecanicillium muscarium</name>
    <dbReference type="NCBI Taxonomy" id="2231603"/>
    <lineage>
        <taxon>Eukaryota</taxon>
        <taxon>Fungi</taxon>
        <taxon>Dikarya</taxon>
        <taxon>Ascomycota</taxon>
        <taxon>Pezizomycotina</taxon>
        <taxon>Sordariomycetes</taxon>
        <taxon>Hypocreomycetidae</taxon>
        <taxon>Hypocreales</taxon>
        <taxon>Cordycipitaceae</taxon>
        <taxon>Akanthomyces</taxon>
    </lineage>
</organism>
<dbReference type="AlphaFoldDB" id="A0A9W8Q2R0"/>
<evidence type="ECO:0000313" key="2">
    <source>
        <dbReference type="EMBL" id="KAJ4144249.1"/>
    </source>
</evidence>
<evidence type="ECO:0000256" key="1">
    <source>
        <dbReference type="SAM" id="MobiDB-lite"/>
    </source>
</evidence>
<feature type="region of interest" description="Disordered" evidence="1">
    <location>
        <begin position="1"/>
        <end position="30"/>
    </location>
</feature>
<evidence type="ECO:0000313" key="3">
    <source>
        <dbReference type="Proteomes" id="UP001144673"/>
    </source>
</evidence>
<name>A0A9W8Q2R0_AKAMU</name>
<reference evidence="2" key="1">
    <citation type="journal article" date="2023" name="Access Microbiol">
        <title>De-novo genome assembly for Akanthomyces muscarius, a biocontrol agent of insect agricultural pests.</title>
        <authorList>
            <person name="Erdos Z."/>
            <person name="Studholme D.J."/>
            <person name="Raymond B."/>
            <person name="Sharma M."/>
        </authorList>
    </citation>
    <scope>NUCLEOTIDE SEQUENCE</scope>
    <source>
        <strain evidence="2">Ve6</strain>
    </source>
</reference>
<dbReference type="GeneID" id="80890298"/>
<keyword evidence="3" id="KW-1185">Reference proteome</keyword>
<proteinExistence type="predicted"/>
<comment type="caution">
    <text evidence="2">The sequence shown here is derived from an EMBL/GenBank/DDBJ whole genome shotgun (WGS) entry which is preliminary data.</text>
</comment>
<sequence>METTSQRTRELQAEFSGPEQTDDTLGHQGPPKVRWIHLPVNNMKWHEDVCLKLNSELKLKEVEETLTNYE</sequence>
<gene>
    <name evidence="2" type="ORF">LMH87_003139</name>
</gene>
<dbReference type="EMBL" id="JAJHUN010000011">
    <property type="protein sequence ID" value="KAJ4144249.1"/>
    <property type="molecule type" value="Genomic_DNA"/>
</dbReference>
<dbReference type="RefSeq" id="XP_056047919.1">
    <property type="nucleotide sequence ID" value="XM_056202530.1"/>
</dbReference>
<accession>A0A9W8Q2R0</accession>
<dbReference type="Proteomes" id="UP001144673">
    <property type="component" value="Chromosome 2"/>
</dbReference>